<dbReference type="InterPro" id="IPR011545">
    <property type="entry name" value="DEAD/DEAH_box_helicase_dom"/>
</dbReference>
<dbReference type="InterPro" id="IPR041471">
    <property type="entry name" value="UvrB_inter"/>
</dbReference>
<dbReference type="GO" id="GO:0003684">
    <property type="term" value="F:damaged DNA binding"/>
    <property type="evidence" value="ECO:0007669"/>
    <property type="project" value="InterPro"/>
</dbReference>
<accession>A0AAP7ID35</accession>
<dbReference type="Pfam" id="PF00271">
    <property type="entry name" value="Helicase_C"/>
    <property type="match status" value="1"/>
</dbReference>
<evidence type="ECO:0000259" key="15">
    <source>
        <dbReference type="PROSITE" id="PS51194"/>
    </source>
</evidence>
<dbReference type="InterPro" id="IPR014001">
    <property type="entry name" value="Helicase_ATP-bd"/>
</dbReference>
<comment type="function">
    <text evidence="13">Couples transcription and DNA repair by recognizing RNA polymerase (RNAP) stalled at DNA lesions. Mediates ATP-dependent release of RNAP and its truncated transcript from the DNA, and recruitment of nucleotide excision repair machinery to the damaged site.</text>
</comment>
<dbReference type="GO" id="GO:0006355">
    <property type="term" value="P:regulation of DNA-templated transcription"/>
    <property type="evidence" value="ECO:0007669"/>
    <property type="project" value="UniProtKB-UniRule"/>
</dbReference>
<dbReference type="SUPFAM" id="SSF141259">
    <property type="entry name" value="CarD-like"/>
    <property type="match status" value="1"/>
</dbReference>
<dbReference type="FunFam" id="3.40.50.300:FF:000546">
    <property type="entry name" value="Transcription-repair-coupling factor"/>
    <property type="match status" value="1"/>
</dbReference>
<dbReference type="Gene3D" id="3.30.2060.10">
    <property type="entry name" value="Penicillin-binding protein 1b domain"/>
    <property type="match status" value="1"/>
</dbReference>
<name>A0AAP7ID35_9STAP</name>
<evidence type="ECO:0000313" key="17">
    <source>
        <dbReference type="Proteomes" id="UP000095464"/>
    </source>
</evidence>
<evidence type="ECO:0000256" key="10">
    <source>
        <dbReference type="ARBA" id="ARBA00061104"/>
    </source>
</evidence>
<evidence type="ECO:0000256" key="12">
    <source>
        <dbReference type="ARBA" id="ARBA00070128"/>
    </source>
</evidence>
<dbReference type="SMART" id="SM01058">
    <property type="entry name" value="CarD_TRCF"/>
    <property type="match status" value="1"/>
</dbReference>
<dbReference type="SMART" id="SM00487">
    <property type="entry name" value="DEXDc"/>
    <property type="match status" value="1"/>
</dbReference>
<dbReference type="GO" id="GO:0005524">
    <property type="term" value="F:ATP binding"/>
    <property type="evidence" value="ECO:0007669"/>
    <property type="project" value="UniProtKB-UniRule"/>
</dbReference>
<comment type="similarity">
    <text evidence="10 13">In the N-terminal section; belongs to the UvrB family.</text>
</comment>
<dbReference type="CDD" id="cd17991">
    <property type="entry name" value="DEXHc_TRCF"/>
    <property type="match status" value="1"/>
</dbReference>
<feature type="domain" description="Helicase ATP-binding" evidence="14">
    <location>
        <begin position="635"/>
        <end position="796"/>
    </location>
</feature>
<dbReference type="InterPro" id="IPR004576">
    <property type="entry name" value="Mfd"/>
</dbReference>
<evidence type="ECO:0000256" key="2">
    <source>
        <dbReference type="ARBA" id="ARBA00022490"/>
    </source>
</evidence>
<dbReference type="InterPro" id="IPR048635">
    <property type="entry name" value="MFD_D3"/>
</dbReference>
<evidence type="ECO:0000256" key="7">
    <source>
        <dbReference type="ARBA" id="ARBA00022840"/>
    </source>
</evidence>
<comment type="subcellular location">
    <subcellularLocation>
        <location evidence="1 13">Cytoplasm</location>
    </subcellularLocation>
</comment>
<evidence type="ECO:0000256" key="4">
    <source>
        <dbReference type="ARBA" id="ARBA00022763"/>
    </source>
</evidence>
<dbReference type="Pfam" id="PF02559">
    <property type="entry name" value="CarD_TRCF_RID"/>
    <property type="match status" value="1"/>
</dbReference>
<dbReference type="Pfam" id="PF17757">
    <property type="entry name" value="UvrB_inter"/>
    <property type="match status" value="1"/>
</dbReference>
<reference evidence="17" key="1">
    <citation type="submission" date="2015-11" db="EMBL/GenBank/DDBJ databases">
        <title>Genomic diversity of Staphylococcus saprophyticus strains from urinary tract infections, animal surfaces, and fermented foods.</title>
        <authorList>
            <person name="Wolfe B.E."/>
        </authorList>
    </citation>
    <scope>NUCLEOTIDE SEQUENCE [LARGE SCALE GENOMIC DNA]</scope>
    <source>
        <strain evidence="17">738_7</strain>
    </source>
</reference>
<dbReference type="InterPro" id="IPR036101">
    <property type="entry name" value="CarD-like/TRCF_RID_sf"/>
</dbReference>
<keyword evidence="5 13" id="KW-0378">Hydrolase</keyword>
<dbReference type="SUPFAM" id="SSF52540">
    <property type="entry name" value="P-loop containing nucleoside triphosphate hydrolases"/>
    <property type="match status" value="4"/>
</dbReference>
<dbReference type="Proteomes" id="UP000095464">
    <property type="component" value="Unassembled WGS sequence"/>
</dbReference>
<dbReference type="EC" id="3.6.4.-" evidence="13"/>
<dbReference type="InterPro" id="IPR027417">
    <property type="entry name" value="P-loop_NTPase"/>
</dbReference>
<dbReference type="Gene3D" id="3.40.50.300">
    <property type="entry name" value="P-loop containing nucleotide triphosphate hydrolases"/>
    <property type="match status" value="2"/>
</dbReference>
<dbReference type="SMART" id="SM00490">
    <property type="entry name" value="HELICc"/>
    <property type="match status" value="1"/>
</dbReference>
<dbReference type="PANTHER" id="PTHR47964:SF1">
    <property type="entry name" value="ATP-DEPENDENT DNA HELICASE HOMOLOG RECG, CHLOROPLASTIC"/>
    <property type="match status" value="1"/>
</dbReference>
<evidence type="ECO:0000256" key="5">
    <source>
        <dbReference type="ARBA" id="ARBA00022801"/>
    </source>
</evidence>
<gene>
    <name evidence="13" type="primary">mfd</name>
    <name evidence="16" type="ORF">ASS94_09865</name>
</gene>
<dbReference type="InterPro" id="IPR005118">
    <property type="entry name" value="TRCF_C"/>
</dbReference>
<evidence type="ECO:0000256" key="6">
    <source>
        <dbReference type="ARBA" id="ARBA00022806"/>
    </source>
</evidence>
<evidence type="ECO:0000256" key="1">
    <source>
        <dbReference type="ARBA" id="ARBA00004496"/>
    </source>
</evidence>
<keyword evidence="6" id="KW-0347">Helicase</keyword>
<evidence type="ECO:0000256" key="13">
    <source>
        <dbReference type="HAMAP-Rule" id="MF_00969"/>
    </source>
</evidence>
<comment type="caution">
    <text evidence="16">The sequence shown here is derived from an EMBL/GenBank/DDBJ whole genome shotgun (WGS) entry which is preliminary data.</text>
</comment>
<dbReference type="GO" id="GO:0000716">
    <property type="term" value="P:transcription-coupled nucleotide-excision repair, DNA damage recognition"/>
    <property type="evidence" value="ECO:0007669"/>
    <property type="project" value="UniProtKB-UniRule"/>
</dbReference>
<sequence length="1170" mass="134643">MKSIITQYINEDKRYQELNDVFGKENVLVTGLSGAAKSTIIAEKYLHSTKQLLVVTNNLYQADKLESDLLQFVDADEVYKYPMQDIMTEEFSTQSPQFMSERVRTLTALAQEKRGLFIVPLNGLKKWLTPVEMWKSHQLTLSVGDDIEIDEFLNKLVNMGYRRESVVSHIGGFSLRGGIVDIYPLIGKPVRIELFDTEVDSIRDFDVETQRSKENIEEVNITTASDYIITDDVLKHTKLKLKEAYENTRPKIEKSARNDLKETYESFELFESTMFDHQVLRRLVSFMYEQPATIMDYFKDDAIVAVDEHNRIKETEQTLITEVDEFMQNLIESGKGFIDQNFLQYDGFEALLKHYPVTYFTLFTATMPVQLNEIIKFSCKPVQQFYGQYDIMRSEFQRFIQNDYTVVVLAETEVRKERIQSMLNEMHIPTFIDTPSQRNDGGNAIITEGSLSEGFELPYMQLVVVTERELFKSKQKKKPKQQKTLTNAEKIKSYQDLKVGDYVVHVHHGVGRYLGVETLEVGGVHKDYIKLQYKGTDQLFVPVDQMDQVQKYVASEDKTPRLNKLGGTEWKKTKAKVQQSVEDMADELIDLYKEREMSVGYKYGPDTAEQNEFEIDFPYELTPDQGKSIEEIKQDMEIERPMDRLLCGDVGYGKTEVAVRAAFKAVMEGKQVAFLVPTTILAQQHYETLIERMQDFPIEVQLISRFRSTKEVKETKEKLKSGFVDIVVGTHKLLSKDIHYKDLGLLIVDEEQRFGVRHKERIKSLKTNVDVLTLTATPIPRTLHMSMLGVRDLSVIETPPENRFPVQTYVLEQNTNFIKEALERELSREGQVFYLYNKVQSIYEKREQLQMLMPEANIGIAHGQMKEGDLEETMLSFINHEYDILVTTTIIETGVDVPNANTLIIEDADRFGLSQLYQLRGRVGRSSRIGYAYFLHPTNKVLSETAEDRLQAIKEFTELGSGFKIAMRDLNIRGAGNLLGKQQHGFIDSVGFDLYSQMLEEAVNEKRGVKDEKQDAPEIEIELNIDAYLPAEYIPNEQSKIEIYKKLRKIETEAQLMDVKDELIDRFNDYPIEVERLLDMMEIKVHALNAGVALIKDVGKKVEVYLSEKGTTDINGETLFKQTQPLGRAMKVGVQDGKMKVTLNKVSNWLDSLKFLAKCLEESMVISDEI</sequence>
<evidence type="ECO:0000256" key="3">
    <source>
        <dbReference type="ARBA" id="ARBA00022741"/>
    </source>
</evidence>
<keyword evidence="4 13" id="KW-0227">DNA damage</keyword>
<dbReference type="GO" id="GO:0003678">
    <property type="term" value="F:DNA helicase activity"/>
    <property type="evidence" value="ECO:0007669"/>
    <property type="project" value="TreeGrafter"/>
</dbReference>
<evidence type="ECO:0000313" key="16">
    <source>
        <dbReference type="EMBL" id="OEK53565.1"/>
    </source>
</evidence>
<evidence type="ECO:0000259" key="14">
    <source>
        <dbReference type="PROSITE" id="PS51192"/>
    </source>
</evidence>
<evidence type="ECO:0000256" key="8">
    <source>
        <dbReference type="ARBA" id="ARBA00023125"/>
    </source>
</evidence>
<dbReference type="Gene3D" id="2.40.10.170">
    <property type="match status" value="1"/>
</dbReference>
<dbReference type="GO" id="GO:0005737">
    <property type="term" value="C:cytoplasm"/>
    <property type="evidence" value="ECO:0007669"/>
    <property type="project" value="UniProtKB-SubCell"/>
</dbReference>
<dbReference type="Pfam" id="PF00270">
    <property type="entry name" value="DEAD"/>
    <property type="match status" value="1"/>
</dbReference>
<dbReference type="Gene3D" id="3.90.1150.50">
    <property type="entry name" value="Transcription-repair-coupling factor, D7 domain"/>
    <property type="match status" value="1"/>
</dbReference>
<dbReference type="PANTHER" id="PTHR47964">
    <property type="entry name" value="ATP-DEPENDENT DNA HELICASE HOMOLOG RECG, CHLOROPLASTIC"/>
    <property type="match status" value="1"/>
</dbReference>
<dbReference type="PROSITE" id="PS51192">
    <property type="entry name" value="HELICASE_ATP_BIND_1"/>
    <property type="match status" value="1"/>
</dbReference>
<keyword evidence="3 13" id="KW-0547">Nucleotide-binding</keyword>
<dbReference type="EMBL" id="LNPX01000042">
    <property type="protein sequence ID" value="OEK53565.1"/>
    <property type="molecule type" value="Genomic_DNA"/>
</dbReference>
<dbReference type="InterPro" id="IPR003711">
    <property type="entry name" value="CarD-like/TRCF_RID"/>
</dbReference>
<dbReference type="InterPro" id="IPR047112">
    <property type="entry name" value="RecG/Mfd"/>
</dbReference>
<proteinExistence type="inferred from homology"/>
<dbReference type="RefSeq" id="WP_069854568.1">
    <property type="nucleotide sequence ID" value="NZ_LNPX01000042.1"/>
</dbReference>
<dbReference type="HAMAP" id="MF_00969">
    <property type="entry name" value="TRCF"/>
    <property type="match status" value="1"/>
</dbReference>
<organism evidence="16 17">
    <name type="scientific">Staphylococcus equorum</name>
    <dbReference type="NCBI Taxonomy" id="246432"/>
    <lineage>
        <taxon>Bacteria</taxon>
        <taxon>Bacillati</taxon>
        <taxon>Bacillota</taxon>
        <taxon>Bacilli</taxon>
        <taxon>Bacillales</taxon>
        <taxon>Staphylococcaceae</taxon>
        <taxon>Staphylococcus</taxon>
    </lineage>
</organism>
<dbReference type="PROSITE" id="PS51194">
    <property type="entry name" value="HELICASE_CTER"/>
    <property type="match status" value="1"/>
</dbReference>
<comment type="similarity">
    <text evidence="11 13">In the C-terminal section; belongs to the helicase family. RecG subfamily.</text>
</comment>
<dbReference type="SUPFAM" id="SSF143517">
    <property type="entry name" value="TRCF domain-like"/>
    <property type="match status" value="1"/>
</dbReference>
<dbReference type="SMART" id="SM00982">
    <property type="entry name" value="TRCF"/>
    <property type="match status" value="1"/>
</dbReference>
<dbReference type="Gene3D" id="3.40.50.11180">
    <property type="match status" value="1"/>
</dbReference>
<evidence type="ECO:0000256" key="9">
    <source>
        <dbReference type="ARBA" id="ARBA00023204"/>
    </source>
</evidence>
<dbReference type="Pfam" id="PF21132">
    <property type="entry name" value="MFD_D3"/>
    <property type="match status" value="1"/>
</dbReference>
<keyword evidence="7 13" id="KW-0067">ATP-binding</keyword>
<dbReference type="Pfam" id="PF03461">
    <property type="entry name" value="TRCF"/>
    <property type="match status" value="1"/>
</dbReference>
<keyword evidence="2 13" id="KW-0963">Cytoplasm</keyword>
<dbReference type="InterPro" id="IPR001650">
    <property type="entry name" value="Helicase_C-like"/>
</dbReference>
<evidence type="ECO:0000256" key="11">
    <source>
        <dbReference type="ARBA" id="ARBA00061399"/>
    </source>
</evidence>
<dbReference type="GO" id="GO:0016787">
    <property type="term" value="F:hydrolase activity"/>
    <property type="evidence" value="ECO:0007669"/>
    <property type="project" value="UniProtKB-KW"/>
</dbReference>
<dbReference type="InterPro" id="IPR037235">
    <property type="entry name" value="TRCF-like_C_D7"/>
</dbReference>
<protein>
    <recommendedName>
        <fullName evidence="12 13">Transcription-repair-coupling factor</fullName>
        <shortName evidence="13">TRCF</shortName>
        <ecNumber evidence="13">3.6.4.-</ecNumber>
    </recommendedName>
</protein>
<dbReference type="AlphaFoldDB" id="A0AAP7ID35"/>
<keyword evidence="8 13" id="KW-0238">DNA-binding</keyword>
<keyword evidence="9 13" id="KW-0234">DNA repair</keyword>
<feature type="domain" description="Helicase C-terminal" evidence="15">
    <location>
        <begin position="810"/>
        <end position="971"/>
    </location>
</feature>
<dbReference type="Gene3D" id="3.40.50.11140">
    <property type="match status" value="1"/>
</dbReference>
<dbReference type="NCBIfam" id="TIGR00580">
    <property type="entry name" value="mfd"/>
    <property type="match status" value="1"/>
</dbReference>